<feature type="compositionally biased region" description="Pro residues" evidence="7">
    <location>
        <begin position="568"/>
        <end position="584"/>
    </location>
</feature>
<feature type="compositionally biased region" description="Polar residues" evidence="7">
    <location>
        <begin position="883"/>
        <end position="898"/>
    </location>
</feature>
<protein>
    <recommendedName>
        <fullName evidence="2">Circumsporozoite protein</fullName>
    </recommendedName>
</protein>
<feature type="region of interest" description="Disordered" evidence="7">
    <location>
        <begin position="1279"/>
        <end position="1323"/>
    </location>
</feature>
<dbReference type="EMBL" id="CAICTM010000017">
    <property type="protein sequence ID" value="CAB9497297.1"/>
    <property type="molecule type" value="Genomic_DNA"/>
</dbReference>
<feature type="compositionally biased region" description="Basic and acidic residues" evidence="7">
    <location>
        <begin position="1238"/>
        <end position="1254"/>
    </location>
</feature>
<keyword evidence="10" id="KW-1185">Reference proteome</keyword>
<comment type="function">
    <text evidence="6">Essential sporozoite protein. In the mosquito vector, required for sporozoite development in the oocyst, migration through the vector hemolymph and entry into the vector salivary glands. In the vertebrate host, required for sporozoite migration through the host dermis and infection of host hepatocytes. Binds to highly sulfated heparan sulfate proteoglycans (HSPGs) on the surface of host hepatocytes.</text>
</comment>
<feature type="region of interest" description="Disordered" evidence="7">
    <location>
        <begin position="514"/>
        <end position="591"/>
    </location>
</feature>
<comment type="caution">
    <text evidence="9">The sequence shown here is derived from an EMBL/GenBank/DDBJ whole genome shotgun (WGS) entry which is preliminary data.</text>
</comment>
<dbReference type="PANTHER" id="PTHR44826:SF3">
    <property type="entry name" value="SPORE COAT PROTEIN SP85"/>
    <property type="match status" value="1"/>
</dbReference>
<feature type="compositionally biased region" description="Low complexity" evidence="7">
    <location>
        <begin position="532"/>
        <end position="552"/>
    </location>
</feature>
<name>A0A9N8D6D7_9STRA</name>
<keyword evidence="8" id="KW-1133">Transmembrane helix</keyword>
<feature type="compositionally biased region" description="Low complexity" evidence="7">
    <location>
        <begin position="448"/>
        <end position="463"/>
    </location>
</feature>
<feature type="compositionally biased region" description="Polar residues" evidence="7">
    <location>
        <begin position="472"/>
        <end position="495"/>
    </location>
</feature>
<feature type="compositionally biased region" description="Polar residues" evidence="7">
    <location>
        <begin position="1017"/>
        <end position="1027"/>
    </location>
</feature>
<feature type="compositionally biased region" description="Polar residues" evidence="7">
    <location>
        <begin position="137"/>
        <end position="247"/>
    </location>
</feature>
<keyword evidence="4" id="KW-0677">Repeat</keyword>
<dbReference type="OrthoDB" id="49436at2759"/>
<comment type="similarity">
    <text evidence="1">Belongs to the plasmodium circumsporozoite protein family.</text>
</comment>
<evidence type="ECO:0000256" key="2">
    <source>
        <dbReference type="ARBA" id="ARBA00021911"/>
    </source>
</evidence>
<feature type="region of interest" description="Disordered" evidence="7">
    <location>
        <begin position="1197"/>
        <end position="1260"/>
    </location>
</feature>
<feature type="compositionally biased region" description="Low complexity" evidence="7">
    <location>
        <begin position="40"/>
        <end position="57"/>
    </location>
</feature>
<evidence type="ECO:0000256" key="7">
    <source>
        <dbReference type="SAM" id="MobiDB-lite"/>
    </source>
</evidence>
<evidence type="ECO:0000256" key="5">
    <source>
        <dbReference type="ARBA" id="ARBA00033726"/>
    </source>
</evidence>
<comment type="function">
    <text evidence="5">In the vertebrate host, binds to highly sulfated heparan sulfate proteoglycans (HSPGs) on the surface of host hepatocytes and is required for sporozoite invasion of the host hepatocytes.</text>
</comment>
<feature type="region of interest" description="Disordered" evidence="7">
    <location>
        <begin position="620"/>
        <end position="642"/>
    </location>
</feature>
<feature type="transmembrane region" description="Helical" evidence="8">
    <location>
        <begin position="824"/>
        <end position="849"/>
    </location>
</feature>
<gene>
    <name evidence="9" type="ORF">SEMRO_17_G012480.1</name>
</gene>
<evidence type="ECO:0000256" key="3">
    <source>
        <dbReference type="ARBA" id="ARBA00022522"/>
    </source>
</evidence>
<evidence type="ECO:0000313" key="9">
    <source>
        <dbReference type="EMBL" id="CAB9497297.1"/>
    </source>
</evidence>
<proteinExistence type="inferred from homology"/>
<evidence type="ECO:0000256" key="8">
    <source>
        <dbReference type="SAM" id="Phobius"/>
    </source>
</evidence>
<evidence type="ECO:0000256" key="4">
    <source>
        <dbReference type="ARBA" id="ARBA00022737"/>
    </source>
</evidence>
<feature type="compositionally biased region" description="Polar residues" evidence="7">
    <location>
        <begin position="411"/>
        <end position="428"/>
    </location>
</feature>
<feature type="region of interest" description="Disordered" evidence="7">
    <location>
        <begin position="1000"/>
        <end position="1030"/>
    </location>
</feature>
<feature type="compositionally biased region" description="Polar residues" evidence="7">
    <location>
        <begin position="61"/>
        <end position="113"/>
    </location>
</feature>
<evidence type="ECO:0000313" key="10">
    <source>
        <dbReference type="Proteomes" id="UP001153069"/>
    </source>
</evidence>
<feature type="compositionally biased region" description="Polar residues" evidence="7">
    <location>
        <begin position="9"/>
        <end position="39"/>
    </location>
</feature>
<feature type="region of interest" description="Disordered" evidence="7">
    <location>
        <begin position="858"/>
        <end position="898"/>
    </location>
</feature>
<feature type="region of interest" description="Disordered" evidence="7">
    <location>
        <begin position="1"/>
        <end position="495"/>
    </location>
</feature>
<organism evidence="9 10">
    <name type="scientific">Seminavis robusta</name>
    <dbReference type="NCBI Taxonomy" id="568900"/>
    <lineage>
        <taxon>Eukaryota</taxon>
        <taxon>Sar</taxon>
        <taxon>Stramenopiles</taxon>
        <taxon>Ochrophyta</taxon>
        <taxon>Bacillariophyta</taxon>
        <taxon>Bacillariophyceae</taxon>
        <taxon>Bacillariophycidae</taxon>
        <taxon>Naviculales</taxon>
        <taxon>Naviculaceae</taxon>
        <taxon>Seminavis</taxon>
    </lineage>
</organism>
<reference evidence="9" key="1">
    <citation type="submission" date="2020-06" db="EMBL/GenBank/DDBJ databases">
        <authorList>
            <consortium name="Plant Systems Biology data submission"/>
        </authorList>
    </citation>
    <scope>NUCLEOTIDE SEQUENCE</scope>
    <source>
        <strain evidence="9">D6</strain>
    </source>
</reference>
<dbReference type="Proteomes" id="UP001153069">
    <property type="component" value="Unassembled WGS sequence"/>
</dbReference>
<feature type="compositionally biased region" description="Polar residues" evidence="7">
    <location>
        <begin position="1223"/>
        <end position="1233"/>
    </location>
</feature>
<accession>A0A9N8D6D7</accession>
<dbReference type="InterPro" id="IPR051860">
    <property type="entry name" value="Plasmodium_CSP_Invasion"/>
</dbReference>
<feature type="compositionally biased region" description="Low complexity" evidence="7">
    <location>
        <begin position="320"/>
        <end position="339"/>
    </location>
</feature>
<keyword evidence="3" id="KW-0748">Sporozoite</keyword>
<evidence type="ECO:0000256" key="1">
    <source>
        <dbReference type="ARBA" id="ARBA00006241"/>
    </source>
</evidence>
<dbReference type="PANTHER" id="PTHR44826">
    <property type="entry name" value="SPORE COAT PROTEIN SP85"/>
    <property type="match status" value="1"/>
</dbReference>
<sequence length="1323" mass="140815">MAFDPTESPYPSDTLIASTFEPTETPIPTSWPSTNPSFTSTFKPSSGIPSSSPSVDPFELPSQNPSAVPSQRPSAVPSRTPSSVPSQSLSAVPSRSPVNLQDSQTFIQHDANVSPTTAPPSSRPSKKLITIKAKPSSAPSGSFLSMNPSFAPSQEPSTNPTTGSPSVGPSQNPSLLPSQNPSAVPSQNPSAVPSQDPSAVPSRTPSSVPSQNPSAEPSQTPSAAPSQNPSAEPSQKPSTAPSQNPSAVRSPWPSVLPSHRPSNKPTIKPQEIQIFIPHSIDVSPMTVSPSKRSSSKKVIRIEANPSSATTYGRIPRSSLTPSQERTTTPTTGSPSVGPSQNTSPVPSRHPSHLPSPEPSQNPSQEPSMGPSQGPSMVPSRGPSAAVSIHPSASPSSDLAAMSSEAIRSPSRFPNESASPTTKSSSQHPSPRLSMLLSHAPSAIPTKRSPSSSPVGVPSSNPTSAHSSFPAWSPSQNPSALPSQNPSVSPSIKPTANAQDVQSFITHSINASPVSASHLNVPSKGGRIPANPPSTSSESIPSMSPSSTLSQEPTNNPSTGSPSVGPLPSQQPSPFPSQHPSPVPSQHPLALPSAIPTQNASAVLSSQTTVQGSNENIKISEATSNQTGQQNMSTHMPSPTPTAVQSSNVVRVFNSFVVANTIGLTSLELLSSPQITVLTTAYVEFATEVLANWTANQNLVHPQNRRHLVVLLSQGKILKVMDSPCPQTVSQTTLCQQVFAYTDLYISDENPTMVYKRFVKTSRLAINSGELQLKLAEIDPMSSMVILGAPQSQTEKAITTIPEAQRNRVPMDTKGTMELNEEHNIVTICLILAGAILAAAFLVLVLLVAIKRRIVSREKGKLHGQSEGNDHNDDDDDDDGMSKISGTSDTSKSSKMSELQSVESNISVLEASTCCTIEDETHLVVCKAARSADALLAANGGENESISDKFQPKTKESVVSNIAGSRRRSTKTNCLPPTQRSLRRQLFEELAQKLAVRNVGAKRASPTQEKYVRGRSIASGTGQPNPSLSLAMHDASTESNDVTVNSSITVDSLFEPAASKKDYSHAQPALSREHSCPPISSWLDQQPHSTPTIGTILRTETPARHCGIDYVWEQANTLDMTRSLGTSVEECLRALNPSQVNQAWPPTAPTSRLLEPDAGTINSPIGVDYLSEPSVVESGIRTRSSWIQNGAQWVQVTHAEDLDDSNSKKSSDYDSDETEEVPKTSWTQRGSQWVQLWGEHNDHHPSRMEKSKSDPDSGGVYSQRDVVVGERMGCAFYNDQTNNAGYGDSEHNEESYITQHEGSPYGQCPGHSFWDEPPWDAQHD</sequence>
<keyword evidence="8" id="KW-0472">Membrane</keyword>
<keyword evidence="8" id="KW-0812">Transmembrane</keyword>
<evidence type="ECO:0000256" key="6">
    <source>
        <dbReference type="ARBA" id="ARBA00045806"/>
    </source>
</evidence>